<gene>
    <name evidence="2" type="ORF">UW68_C0046G0003</name>
</gene>
<feature type="compositionally biased region" description="Basic and acidic residues" evidence="1">
    <location>
        <begin position="7"/>
        <end position="22"/>
    </location>
</feature>
<dbReference type="STRING" id="1618384.UW68_C0046G0003"/>
<accession>A0A0G1JLC5</accession>
<evidence type="ECO:0000256" key="1">
    <source>
        <dbReference type="SAM" id="MobiDB-lite"/>
    </source>
</evidence>
<dbReference type="Proteomes" id="UP000034835">
    <property type="component" value="Unassembled WGS sequence"/>
</dbReference>
<comment type="caution">
    <text evidence="2">The sequence shown here is derived from an EMBL/GenBank/DDBJ whole genome shotgun (WGS) entry which is preliminary data.</text>
</comment>
<name>A0A0G1JLC5_9BACT</name>
<protein>
    <submittedName>
        <fullName evidence="2">Uncharacterized protein</fullName>
    </submittedName>
</protein>
<sequence length="55" mass="6534">MYNNEKALVDCERDRENDKTDIQDEIQEDTTSMEEKLEALDELEKSEVWLDEPEA</sequence>
<feature type="compositionally biased region" description="Acidic residues" evidence="1">
    <location>
        <begin position="23"/>
        <end position="32"/>
    </location>
</feature>
<reference evidence="2 3" key="1">
    <citation type="journal article" date="2015" name="Nature">
        <title>rRNA introns, odd ribosomes, and small enigmatic genomes across a large radiation of phyla.</title>
        <authorList>
            <person name="Brown C.T."/>
            <person name="Hug L.A."/>
            <person name="Thomas B.C."/>
            <person name="Sharon I."/>
            <person name="Castelle C.J."/>
            <person name="Singh A."/>
            <person name="Wilkins M.J."/>
            <person name="Williams K.H."/>
            <person name="Banfield J.F."/>
        </authorList>
    </citation>
    <scope>NUCLEOTIDE SEQUENCE [LARGE SCALE GENOMIC DNA]</scope>
</reference>
<feature type="region of interest" description="Disordered" evidence="1">
    <location>
        <begin position="1"/>
        <end position="34"/>
    </location>
</feature>
<proteinExistence type="predicted"/>
<evidence type="ECO:0000313" key="2">
    <source>
        <dbReference type="EMBL" id="KKT72155.1"/>
    </source>
</evidence>
<dbReference type="EMBL" id="LCJG01000046">
    <property type="protein sequence ID" value="KKT72155.1"/>
    <property type="molecule type" value="Genomic_DNA"/>
</dbReference>
<evidence type="ECO:0000313" key="3">
    <source>
        <dbReference type="Proteomes" id="UP000034835"/>
    </source>
</evidence>
<dbReference type="AlphaFoldDB" id="A0A0G1JLC5"/>
<organism evidence="2 3">
    <name type="scientific">Candidatus Collierbacteria bacterium GW2011_GWB1_44_6</name>
    <dbReference type="NCBI Taxonomy" id="1618384"/>
    <lineage>
        <taxon>Bacteria</taxon>
        <taxon>Candidatus Collieribacteriota</taxon>
    </lineage>
</organism>